<evidence type="ECO:0000313" key="7">
    <source>
        <dbReference type="EMBL" id="ODM98896.1"/>
    </source>
</evidence>
<dbReference type="PROSITE" id="PS51897">
    <property type="entry name" value="ANNEXIN_2"/>
    <property type="match status" value="4"/>
</dbReference>
<dbReference type="EMBL" id="LJIJ01000313">
    <property type="protein sequence ID" value="ODM98896.1"/>
    <property type="molecule type" value="Genomic_DNA"/>
</dbReference>
<dbReference type="FunFam" id="1.10.220.10:FF:000002">
    <property type="entry name" value="Annexin"/>
    <property type="match status" value="1"/>
</dbReference>
<keyword evidence="2 6" id="KW-0677">Repeat</keyword>
<dbReference type="FunFam" id="1.10.220.10:FF:000004">
    <property type="entry name" value="Annexin"/>
    <property type="match status" value="1"/>
</dbReference>
<dbReference type="GO" id="GO:0005886">
    <property type="term" value="C:plasma membrane"/>
    <property type="evidence" value="ECO:0007669"/>
    <property type="project" value="TreeGrafter"/>
</dbReference>
<organism evidence="7 8">
    <name type="scientific">Orchesella cincta</name>
    <name type="common">Springtail</name>
    <name type="synonym">Podura cincta</name>
    <dbReference type="NCBI Taxonomy" id="48709"/>
    <lineage>
        <taxon>Eukaryota</taxon>
        <taxon>Metazoa</taxon>
        <taxon>Ecdysozoa</taxon>
        <taxon>Arthropoda</taxon>
        <taxon>Hexapoda</taxon>
        <taxon>Collembola</taxon>
        <taxon>Entomobryomorpha</taxon>
        <taxon>Entomobryoidea</taxon>
        <taxon>Orchesellidae</taxon>
        <taxon>Orchesellinae</taxon>
        <taxon>Orchesella</taxon>
    </lineage>
</organism>
<dbReference type="OMA" id="IRVIMAY"/>
<dbReference type="InterPro" id="IPR037104">
    <property type="entry name" value="Annexin_sf"/>
</dbReference>
<dbReference type="PROSITE" id="PS00223">
    <property type="entry name" value="ANNEXIN_1"/>
    <property type="match status" value="1"/>
</dbReference>
<evidence type="ECO:0000256" key="5">
    <source>
        <dbReference type="ARBA" id="ARBA00023302"/>
    </source>
</evidence>
<dbReference type="GO" id="GO:0005509">
    <property type="term" value="F:calcium ion binding"/>
    <property type="evidence" value="ECO:0007669"/>
    <property type="project" value="InterPro"/>
</dbReference>
<dbReference type="SUPFAM" id="SSF47874">
    <property type="entry name" value="Annexin"/>
    <property type="match status" value="1"/>
</dbReference>
<accession>A0A1D2N0T1</accession>
<dbReference type="Gene3D" id="1.10.220.10">
    <property type="entry name" value="Annexin"/>
    <property type="match status" value="4"/>
</dbReference>
<dbReference type="InterPro" id="IPR018252">
    <property type="entry name" value="Annexin_repeat_CS"/>
</dbReference>
<dbReference type="FunFam" id="1.10.220.10:FF:000005">
    <property type="entry name" value="Annexin"/>
    <property type="match status" value="1"/>
</dbReference>
<dbReference type="Pfam" id="PF00191">
    <property type="entry name" value="Annexin"/>
    <property type="match status" value="4"/>
</dbReference>
<dbReference type="GO" id="GO:0005737">
    <property type="term" value="C:cytoplasm"/>
    <property type="evidence" value="ECO:0007669"/>
    <property type="project" value="TreeGrafter"/>
</dbReference>
<dbReference type="InterPro" id="IPR001464">
    <property type="entry name" value="Annexin"/>
</dbReference>
<protein>
    <recommendedName>
        <fullName evidence="6">Annexin</fullName>
    </recommendedName>
</protein>
<dbReference type="GO" id="GO:0005634">
    <property type="term" value="C:nucleus"/>
    <property type="evidence" value="ECO:0007669"/>
    <property type="project" value="TreeGrafter"/>
</dbReference>
<comment type="domain">
    <text evidence="6">A pair of annexin repeats may form one binding site for calcium and phospholipid.</text>
</comment>
<evidence type="ECO:0000256" key="4">
    <source>
        <dbReference type="ARBA" id="ARBA00023216"/>
    </source>
</evidence>
<dbReference type="GO" id="GO:0005544">
    <property type="term" value="F:calcium-dependent phospholipid binding"/>
    <property type="evidence" value="ECO:0007669"/>
    <property type="project" value="UniProtKB-KW"/>
</dbReference>
<proteinExistence type="inferred from homology"/>
<evidence type="ECO:0000256" key="3">
    <source>
        <dbReference type="ARBA" id="ARBA00022837"/>
    </source>
</evidence>
<dbReference type="SMART" id="SM00335">
    <property type="entry name" value="ANX"/>
    <property type="match status" value="4"/>
</dbReference>
<dbReference type="PRINTS" id="PR00196">
    <property type="entry name" value="ANNEXIN"/>
</dbReference>
<dbReference type="PANTHER" id="PTHR10502:SF233">
    <property type="entry name" value="ANNEXIN B9"/>
    <property type="match status" value="1"/>
</dbReference>
<dbReference type="GO" id="GO:0001786">
    <property type="term" value="F:phosphatidylserine binding"/>
    <property type="evidence" value="ECO:0007669"/>
    <property type="project" value="TreeGrafter"/>
</dbReference>
<reference evidence="7 8" key="1">
    <citation type="journal article" date="2016" name="Genome Biol. Evol.">
        <title>Gene Family Evolution Reflects Adaptation to Soil Environmental Stressors in the Genome of the Collembolan Orchesella cincta.</title>
        <authorList>
            <person name="Faddeeva-Vakhrusheva A."/>
            <person name="Derks M.F."/>
            <person name="Anvar S.Y."/>
            <person name="Agamennone V."/>
            <person name="Suring W."/>
            <person name="Smit S."/>
            <person name="van Straalen N.M."/>
            <person name="Roelofs D."/>
        </authorList>
    </citation>
    <scope>NUCLEOTIDE SEQUENCE [LARGE SCALE GENOMIC DNA]</scope>
    <source>
        <tissue evidence="7">Mixed pool</tissue>
    </source>
</reference>
<dbReference type="STRING" id="48709.A0A1D2N0T1"/>
<comment type="caution">
    <text evidence="7">The sequence shown here is derived from an EMBL/GenBank/DDBJ whole genome shotgun (WGS) entry which is preliminary data.</text>
</comment>
<dbReference type="Proteomes" id="UP000094527">
    <property type="component" value="Unassembled WGS sequence"/>
</dbReference>
<comment type="similarity">
    <text evidence="1 6">Belongs to the annexin family.</text>
</comment>
<name>A0A1D2N0T1_ORCCI</name>
<dbReference type="PANTHER" id="PTHR10502">
    <property type="entry name" value="ANNEXIN"/>
    <property type="match status" value="1"/>
</dbReference>
<evidence type="ECO:0000313" key="8">
    <source>
        <dbReference type="Proteomes" id="UP000094527"/>
    </source>
</evidence>
<dbReference type="FunFam" id="1.10.220.10:FF:000001">
    <property type="entry name" value="Annexin"/>
    <property type="match status" value="1"/>
</dbReference>
<evidence type="ECO:0000256" key="2">
    <source>
        <dbReference type="ARBA" id="ARBA00022737"/>
    </source>
</evidence>
<keyword evidence="5 6" id="KW-0111">Calcium/phospholipid-binding</keyword>
<evidence type="ECO:0000256" key="1">
    <source>
        <dbReference type="ARBA" id="ARBA00007831"/>
    </source>
</evidence>
<sequence length="331" mass="36639">MVFIPLKDCPCALCTKNIPTVRAAVDFDAEADANTLKQAMRGWGCDNEEVISVLAKRNSNQREKIEVAYKSMFGKDLVDDLKDELGGNFERVVVALMHPWPQFSARAIKKACDGLGTSEEILIDILCTANNCQIKMIAEAFKEMYEDSLEEVLEKELGGDFQNMMVAVVQAARHEDETVNAEKAKQDAAALHEAGELKFGTDESTFTSVLVRNSYQQLQAVNVAYQELAGKPLEDVVDDELSGDIQRAAKTILTIALKGSDKYWAERLHDSMAGLGTDDKVLINIIVARSEIDLGNIKQEFERTYEQSLESWVEGECSGDYNKILLGLIAG</sequence>
<evidence type="ECO:0000256" key="6">
    <source>
        <dbReference type="RuleBase" id="RU003540"/>
    </source>
</evidence>
<keyword evidence="4 6" id="KW-0041">Annexin</keyword>
<dbReference type="GO" id="GO:0012506">
    <property type="term" value="C:vesicle membrane"/>
    <property type="evidence" value="ECO:0007669"/>
    <property type="project" value="TreeGrafter"/>
</dbReference>
<dbReference type="OrthoDB" id="37886at2759"/>
<gene>
    <name evidence="7" type="ORF">Ocin01_07791</name>
</gene>
<dbReference type="AlphaFoldDB" id="A0A1D2N0T1"/>
<dbReference type="InterPro" id="IPR018502">
    <property type="entry name" value="Annexin_repeat"/>
</dbReference>
<keyword evidence="3 6" id="KW-0106">Calcium</keyword>
<dbReference type="GO" id="GO:0032509">
    <property type="term" value="P:endosome transport via multivesicular body sorting pathway"/>
    <property type="evidence" value="ECO:0007669"/>
    <property type="project" value="TreeGrafter"/>
</dbReference>
<keyword evidence="8" id="KW-1185">Reference proteome</keyword>